<name>A0A2K9LTF0_9VIRU</name>
<dbReference type="EMBL" id="KY487942">
    <property type="protein sequence ID" value="AUM61951.1"/>
    <property type="molecule type" value="Genomic_DNA"/>
</dbReference>
<reference evidence="1" key="1">
    <citation type="submission" date="2017-01" db="EMBL/GenBank/DDBJ databases">
        <title>High-throughput sequencing uncovers low homogeneity in the biogeography of single-stranded DNA viruses.</title>
        <authorList>
            <person name="Pearson V.M."/>
            <person name="Rokyta D.R."/>
        </authorList>
    </citation>
    <scope>NUCLEOTIDE SEQUENCE</scope>
</reference>
<sequence length="388" mass="43869">MRLRRGRKGRRRFAGKRYRKLGRRGATRRRGGFRRRGRGIKRGRYGLRRRMFRPAKQSYISKKEFEVDEVRRAVIGAGDQAYPTRDAVAFHVRNMGPRFGNMMSAFVRLLTTDAAVIDAAGIVSSAQQLGITGLTTYPYTDSHSCPLAVRAHYEVVELCNLNKFPVWMTVQMWKWKPGMDYKDGQLDTEVLRSVSDSGGMLMWDGANQHTTWHGVAVPASFSNPNHFTIESLFGQRKTVFDRMFVRMIWSRKVLIPASGVYKIRKKVPRMWPVYPENGNALTYLCKNKVDWALAMSWHSACGIIPVGTPADDPGADSIHTEKPILAMRIFRRAVGVRYAYEPAVQVLVRDNLQFTQAVPARTATNRAAKPQVHKDAEIVAGLPGQAVT</sequence>
<gene>
    <name evidence="1" type="primary">Cap</name>
</gene>
<organism evidence="1">
    <name type="scientific">uncultured virus</name>
    <dbReference type="NCBI Taxonomy" id="340016"/>
    <lineage>
        <taxon>Viruses</taxon>
        <taxon>environmental samples</taxon>
    </lineage>
</organism>
<accession>A0A2K9LTF0</accession>
<evidence type="ECO:0000313" key="1">
    <source>
        <dbReference type="EMBL" id="AUM61951.1"/>
    </source>
</evidence>
<protein>
    <submittedName>
        <fullName evidence="1">Putative capsid</fullName>
    </submittedName>
</protein>
<proteinExistence type="predicted"/>